<gene>
    <name evidence="2" type="ORF">N7U62_17260</name>
</gene>
<evidence type="ECO:0000313" key="3">
    <source>
        <dbReference type="Proteomes" id="UP001300692"/>
    </source>
</evidence>
<name>A0ABT3CXL2_9BACT</name>
<organism evidence="2 3">
    <name type="scientific">Reichenbachiella ulvae</name>
    <dbReference type="NCBI Taxonomy" id="2980104"/>
    <lineage>
        <taxon>Bacteria</taxon>
        <taxon>Pseudomonadati</taxon>
        <taxon>Bacteroidota</taxon>
        <taxon>Cytophagia</taxon>
        <taxon>Cytophagales</taxon>
        <taxon>Reichenbachiellaceae</taxon>
        <taxon>Reichenbachiella</taxon>
    </lineage>
</organism>
<accession>A0ABT3CXL2</accession>
<dbReference type="PROSITE" id="PS51257">
    <property type="entry name" value="PROKAR_LIPOPROTEIN"/>
    <property type="match status" value="1"/>
</dbReference>
<sequence>MKKTYVTALIALFGTFLITSCNLDDKIEDAITECTDTTLCDKTYEACSNGVETWYTYNGQRYDCAGPADCIDAAADVIAAVEADCPQ</sequence>
<evidence type="ECO:0000256" key="1">
    <source>
        <dbReference type="SAM" id="SignalP"/>
    </source>
</evidence>
<evidence type="ECO:0000313" key="2">
    <source>
        <dbReference type="EMBL" id="MCV9388436.1"/>
    </source>
</evidence>
<comment type="caution">
    <text evidence="2">The sequence shown here is derived from an EMBL/GenBank/DDBJ whole genome shotgun (WGS) entry which is preliminary data.</text>
</comment>
<dbReference type="RefSeq" id="WP_264139302.1">
    <property type="nucleotide sequence ID" value="NZ_JAOYOD010000001.1"/>
</dbReference>
<feature type="chain" id="PRO_5046861529" description="Lipoprotein" evidence="1">
    <location>
        <begin position="24"/>
        <end position="87"/>
    </location>
</feature>
<protein>
    <recommendedName>
        <fullName evidence="4">Lipoprotein</fullName>
    </recommendedName>
</protein>
<dbReference type="Proteomes" id="UP001300692">
    <property type="component" value="Unassembled WGS sequence"/>
</dbReference>
<keyword evidence="1" id="KW-0732">Signal</keyword>
<proteinExistence type="predicted"/>
<dbReference type="EMBL" id="JAOYOD010000001">
    <property type="protein sequence ID" value="MCV9388436.1"/>
    <property type="molecule type" value="Genomic_DNA"/>
</dbReference>
<keyword evidence="3" id="KW-1185">Reference proteome</keyword>
<feature type="signal peptide" evidence="1">
    <location>
        <begin position="1"/>
        <end position="23"/>
    </location>
</feature>
<evidence type="ECO:0008006" key="4">
    <source>
        <dbReference type="Google" id="ProtNLM"/>
    </source>
</evidence>
<reference evidence="2 3" key="1">
    <citation type="submission" date="2022-10" db="EMBL/GenBank/DDBJ databases">
        <title>Comparative genomics and taxonomic characterization of three novel marine species of genus Reichenbachiella exhibiting antioxidant and polysaccharide degradation activities.</title>
        <authorList>
            <person name="Muhammad N."/>
            <person name="Lee Y.-J."/>
            <person name="Ko J."/>
            <person name="Kim S.-G."/>
        </authorList>
    </citation>
    <scope>NUCLEOTIDE SEQUENCE [LARGE SCALE GENOMIC DNA]</scope>
    <source>
        <strain evidence="2 3">ABR2-5</strain>
    </source>
</reference>